<evidence type="ECO:0000313" key="1">
    <source>
        <dbReference type="EMBL" id="KFB00975.1"/>
    </source>
</evidence>
<protein>
    <submittedName>
        <fullName evidence="1">Uncharacterized protein</fullName>
    </submittedName>
</protein>
<dbReference type="STRING" id="1197477.IA57_11095"/>
<dbReference type="AlphaFoldDB" id="A0A084TJT9"/>
<organism evidence="1 2">
    <name type="scientific">Mangrovimonas yunxiaonensis</name>
    <dbReference type="NCBI Taxonomy" id="1197477"/>
    <lineage>
        <taxon>Bacteria</taxon>
        <taxon>Pseudomonadati</taxon>
        <taxon>Bacteroidota</taxon>
        <taxon>Flavobacteriia</taxon>
        <taxon>Flavobacteriales</taxon>
        <taxon>Flavobacteriaceae</taxon>
        <taxon>Mangrovimonas</taxon>
    </lineage>
</organism>
<sequence>MYPYQELFNPYLFKMKTITLRTQMLGLLILVVATLFSCSKDDHPLVNNNNNPPNNTNQGLNHTYDIVFSGGSIDGDAFSGDIPDNTVVAVRQQQDGVDRLTLTLDDENQSNELTIAISMIMNGNQPANFGTANTEVESLMTITYNDNILMAQSGTLTITNYGEHQYYGSTVPYFKLEFNAEMLNFSPPFTSQVSGAILVRPLDAG</sequence>
<keyword evidence="2" id="KW-1185">Reference proteome</keyword>
<dbReference type="Proteomes" id="UP000028521">
    <property type="component" value="Unassembled WGS sequence"/>
</dbReference>
<accession>A0A084TJT9</accession>
<reference evidence="1 2" key="1">
    <citation type="journal article" date="2014" name="Genome Announc.">
        <title>Draft Genome Sequence of the Algicidal Bacterium Mangrovimonas yunxiaonensis Strain LY01.</title>
        <authorList>
            <person name="Li Y."/>
            <person name="Zhu H."/>
            <person name="Li C."/>
            <person name="Zhang H."/>
            <person name="Chen Z."/>
            <person name="Zheng W."/>
            <person name="Xu H."/>
            <person name="Zheng T."/>
        </authorList>
    </citation>
    <scope>NUCLEOTIDE SEQUENCE [LARGE SCALE GENOMIC DNA]</scope>
    <source>
        <strain evidence="1 2">LY01</strain>
    </source>
</reference>
<gene>
    <name evidence="1" type="ORF">IA57_11095</name>
</gene>
<proteinExistence type="predicted"/>
<dbReference type="eggNOG" id="ENOG5034BQB">
    <property type="taxonomic scope" value="Bacteria"/>
</dbReference>
<evidence type="ECO:0000313" key="2">
    <source>
        <dbReference type="Proteomes" id="UP000028521"/>
    </source>
</evidence>
<name>A0A084TJT9_9FLAO</name>
<comment type="caution">
    <text evidence="1">The sequence shown here is derived from an EMBL/GenBank/DDBJ whole genome shotgun (WGS) entry which is preliminary data.</text>
</comment>
<reference evidence="2" key="2">
    <citation type="submission" date="2014-07" db="EMBL/GenBank/DDBJ databases">
        <title>Genome sequence of Mangrovimonas yunxiaonensis.</title>
        <authorList>
            <person name="Li Y."/>
            <person name="Zheng T."/>
        </authorList>
    </citation>
    <scope>NUCLEOTIDE SEQUENCE [LARGE SCALE GENOMIC DNA]</scope>
    <source>
        <strain evidence="2">LY01</strain>
    </source>
</reference>
<dbReference type="EMBL" id="JPFK01000007">
    <property type="protein sequence ID" value="KFB00975.1"/>
    <property type="molecule type" value="Genomic_DNA"/>
</dbReference>